<sequence>MILYDCEVEALSKSIRPLQSVPLMIKWRCRPELVQFHRFRSVNVLLDIPPRRPKNCPEARGGYIRVQISLSRPVSVHMVKQRFCPSRYQSSPVQSSRPLGFGQVFSDQPVAYRQRTLVPSDLVPGGFKETPYSLNREDSDRRGHGLWLSDYMTV</sequence>
<organism evidence="1 2">
    <name type="scientific">Brassica cretica</name>
    <name type="common">Mustard</name>
    <dbReference type="NCBI Taxonomy" id="69181"/>
    <lineage>
        <taxon>Eukaryota</taxon>
        <taxon>Viridiplantae</taxon>
        <taxon>Streptophyta</taxon>
        <taxon>Embryophyta</taxon>
        <taxon>Tracheophyta</taxon>
        <taxon>Spermatophyta</taxon>
        <taxon>Magnoliopsida</taxon>
        <taxon>eudicotyledons</taxon>
        <taxon>Gunneridae</taxon>
        <taxon>Pentapetalae</taxon>
        <taxon>rosids</taxon>
        <taxon>malvids</taxon>
        <taxon>Brassicales</taxon>
        <taxon>Brassicaceae</taxon>
        <taxon>Brassiceae</taxon>
        <taxon>Brassica</taxon>
    </lineage>
</organism>
<dbReference type="AlphaFoldDB" id="A0A8S9H3W1"/>
<reference evidence="1" key="1">
    <citation type="submission" date="2019-12" db="EMBL/GenBank/DDBJ databases">
        <title>Genome sequencing and annotation of Brassica cretica.</title>
        <authorList>
            <person name="Studholme D.J."/>
            <person name="Sarris P.F."/>
        </authorList>
    </citation>
    <scope>NUCLEOTIDE SEQUENCE</scope>
    <source>
        <strain evidence="1">PFS-001/15</strain>
        <tissue evidence="1">Leaf</tissue>
    </source>
</reference>
<evidence type="ECO:0000313" key="1">
    <source>
        <dbReference type="EMBL" id="KAF2551880.1"/>
    </source>
</evidence>
<dbReference type="EMBL" id="QGKW02001988">
    <property type="protein sequence ID" value="KAF2551880.1"/>
    <property type="molecule type" value="Genomic_DNA"/>
</dbReference>
<evidence type="ECO:0000313" key="2">
    <source>
        <dbReference type="Proteomes" id="UP000712281"/>
    </source>
</evidence>
<comment type="caution">
    <text evidence="1">The sequence shown here is derived from an EMBL/GenBank/DDBJ whole genome shotgun (WGS) entry which is preliminary data.</text>
</comment>
<proteinExistence type="predicted"/>
<gene>
    <name evidence="1" type="ORF">F2Q68_00033610</name>
</gene>
<dbReference type="Proteomes" id="UP000712281">
    <property type="component" value="Unassembled WGS sequence"/>
</dbReference>
<accession>A0A8S9H3W1</accession>
<name>A0A8S9H3W1_BRACR</name>
<protein>
    <submittedName>
        <fullName evidence="1">Uncharacterized protein</fullName>
    </submittedName>
</protein>